<evidence type="ECO:0000256" key="2">
    <source>
        <dbReference type="ARBA" id="ARBA00022475"/>
    </source>
</evidence>
<accession>A0A1B8QRQ7</accession>
<dbReference type="OrthoDB" id="9788453at2"/>
<feature type="transmembrane region" description="Helical" evidence="6">
    <location>
        <begin position="340"/>
        <end position="364"/>
    </location>
</feature>
<evidence type="ECO:0000256" key="3">
    <source>
        <dbReference type="ARBA" id="ARBA00022692"/>
    </source>
</evidence>
<dbReference type="InterPro" id="IPR036259">
    <property type="entry name" value="MFS_trans_sf"/>
</dbReference>
<feature type="transmembrane region" description="Helical" evidence="6">
    <location>
        <begin position="282"/>
        <end position="301"/>
    </location>
</feature>
<gene>
    <name evidence="9" type="ORF">A7456_07660</name>
    <name evidence="8" type="ORF">A9Z60_05290</name>
    <name evidence="10" type="ORF">I6G26_09925</name>
</gene>
<name>A0A1B8QRQ7_MORNO</name>
<feature type="transmembrane region" description="Helical" evidence="6">
    <location>
        <begin position="118"/>
        <end position="136"/>
    </location>
</feature>
<keyword evidence="3 6" id="KW-0812">Transmembrane</keyword>
<feature type="transmembrane region" description="Helical" evidence="6">
    <location>
        <begin position="250"/>
        <end position="270"/>
    </location>
</feature>
<keyword evidence="9" id="KW-0762">Sugar transport</keyword>
<reference evidence="10 13" key="3">
    <citation type="submission" date="2020-12" db="EMBL/GenBank/DDBJ databases">
        <title>FDA dAtabase for Regulatory Grade micrObial Sequences (FDA-ARGOS): Supporting development and validation of Infectious Disease Dx tests.</title>
        <authorList>
            <person name="Sproer C."/>
            <person name="Gronow S."/>
            <person name="Severitt S."/>
            <person name="Schroder I."/>
            <person name="Tallon L."/>
            <person name="Sadzewicz L."/>
            <person name="Zhao X."/>
            <person name="Boylan J."/>
            <person name="Ott S."/>
            <person name="Bowen H."/>
            <person name="Vavikolanu K."/>
            <person name="Mehta A."/>
            <person name="Aluvathingal J."/>
            <person name="Nadendla S."/>
            <person name="Lowell S."/>
            <person name="Myers T."/>
            <person name="Yan Y."/>
            <person name="Sichtig H."/>
        </authorList>
    </citation>
    <scope>NUCLEOTIDE SEQUENCE [LARGE SCALE GENOMIC DNA]</scope>
    <source>
        <strain evidence="10 13">FDAARGOS_869</strain>
    </source>
</reference>
<keyword evidence="13" id="KW-1185">Reference proteome</keyword>
<evidence type="ECO:0000313" key="9">
    <source>
        <dbReference type="EMBL" id="OBX87034.1"/>
    </source>
</evidence>
<evidence type="ECO:0000259" key="7">
    <source>
        <dbReference type="PROSITE" id="PS50850"/>
    </source>
</evidence>
<reference evidence="9 11" key="1">
    <citation type="submission" date="2016-05" db="EMBL/GenBank/DDBJ databases">
        <title>Draft genome sequence of Moraxella nonliquefaciens CCUG 348T.</title>
        <authorList>
            <person name="Salva-Serra F."/>
            <person name="Engstrom-Jakobsson H."/>
            <person name="Thorell K."/>
            <person name="Gonzales-Siles L."/>
            <person name="Karlsson R."/>
            <person name="Boulund F."/>
            <person name="Engstrand L."/>
            <person name="Kristiansson E."/>
            <person name="Moore E."/>
        </authorList>
    </citation>
    <scope>NUCLEOTIDE SEQUENCE [LARGE SCALE GENOMIC DNA]</scope>
    <source>
        <strain evidence="9 11">CCUG 348</strain>
    </source>
</reference>
<comment type="subcellular location">
    <subcellularLocation>
        <location evidence="1">Cell membrane</location>
        <topology evidence="1">Multi-pass membrane protein</topology>
    </subcellularLocation>
</comment>
<feature type="transmembrane region" description="Helical" evidence="6">
    <location>
        <begin position="370"/>
        <end position="390"/>
    </location>
</feature>
<dbReference type="InterPro" id="IPR011701">
    <property type="entry name" value="MFS"/>
</dbReference>
<feature type="transmembrane region" description="Helical" evidence="6">
    <location>
        <begin position="62"/>
        <end position="79"/>
    </location>
</feature>
<feature type="transmembrane region" description="Helical" evidence="6">
    <location>
        <begin position="21"/>
        <end position="42"/>
    </location>
</feature>
<dbReference type="NCBIfam" id="NF002921">
    <property type="entry name" value="PRK03545.1"/>
    <property type="match status" value="1"/>
</dbReference>
<feature type="transmembrane region" description="Helical" evidence="6">
    <location>
        <begin position="86"/>
        <end position="112"/>
    </location>
</feature>
<evidence type="ECO:0000313" key="8">
    <source>
        <dbReference type="EMBL" id="OBX51979.1"/>
    </source>
</evidence>
<dbReference type="Proteomes" id="UP000092575">
    <property type="component" value="Unassembled WGS sequence"/>
</dbReference>
<evidence type="ECO:0000313" key="13">
    <source>
        <dbReference type="Proteomes" id="UP000594834"/>
    </source>
</evidence>
<keyword evidence="2" id="KW-1003">Cell membrane</keyword>
<keyword evidence="9" id="KW-0813">Transport</keyword>
<dbReference type="EMBL" id="CP065728">
    <property type="protein sequence ID" value="QPT44355.1"/>
    <property type="molecule type" value="Genomic_DNA"/>
</dbReference>
<dbReference type="EMBL" id="LXTW01000003">
    <property type="protein sequence ID" value="OBX87034.1"/>
    <property type="molecule type" value="Genomic_DNA"/>
</dbReference>
<dbReference type="SUPFAM" id="SSF103473">
    <property type="entry name" value="MFS general substrate transporter"/>
    <property type="match status" value="1"/>
</dbReference>
<evidence type="ECO:0000313" key="11">
    <source>
        <dbReference type="Proteomes" id="UP000092575"/>
    </source>
</evidence>
<feature type="transmembrane region" description="Helical" evidence="6">
    <location>
        <begin position="175"/>
        <end position="195"/>
    </location>
</feature>
<evidence type="ECO:0000256" key="1">
    <source>
        <dbReference type="ARBA" id="ARBA00004651"/>
    </source>
</evidence>
<dbReference type="PROSITE" id="PS50850">
    <property type="entry name" value="MFS"/>
    <property type="match status" value="1"/>
</dbReference>
<evidence type="ECO:0000256" key="5">
    <source>
        <dbReference type="ARBA" id="ARBA00023136"/>
    </source>
</evidence>
<dbReference type="Pfam" id="PF07690">
    <property type="entry name" value="MFS_1"/>
    <property type="match status" value="1"/>
</dbReference>
<evidence type="ECO:0000256" key="4">
    <source>
        <dbReference type="ARBA" id="ARBA00022989"/>
    </source>
</evidence>
<evidence type="ECO:0000313" key="10">
    <source>
        <dbReference type="EMBL" id="QPT44355.1"/>
    </source>
</evidence>
<evidence type="ECO:0000313" key="12">
    <source>
        <dbReference type="Proteomes" id="UP000092671"/>
    </source>
</evidence>
<feature type="transmembrane region" description="Helical" evidence="6">
    <location>
        <begin position="143"/>
        <end position="163"/>
    </location>
</feature>
<dbReference type="InterPro" id="IPR050189">
    <property type="entry name" value="MFS_Efflux_Transporters"/>
</dbReference>
<dbReference type="EMBL" id="LZDN01000002">
    <property type="protein sequence ID" value="OBX51979.1"/>
    <property type="molecule type" value="Genomic_DNA"/>
</dbReference>
<dbReference type="Gene3D" id="1.20.1250.20">
    <property type="entry name" value="MFS general substrate transporter like domains"/>
    <property type="match status" value="1"/>
</dbReference>
<dbReference type="CDD" id="cd17324">
    <property type="entry name" value="MFS_NepI_like"/>
    <property type="match status" value="1"/>
</dbReference>
<keyword evidence="4 6" id="KW-1133">Transmembrane helix</keyword>
<reference evidence="8 12" key="2">
    <citation type="submission" date="2016-06" db="EMBL/GenBank/DDBJ databases">
        <title>Draft genome of Moraxella nonliquefaciens CCUG 60284.</title>
        <authorList>
            <person name="Salva-Serra F."/>
            <person name="Engstrom-Jakobsson H."/>
            <person name="Thorell K."/>
            <person name="Gonzales-Siles L."/>
            <person name="Karlsson R."/>
            <person name="Boulund F."/>
            <person name="Engstrand L."/>
            <person name="Kristiansson E."/>
            <person name="Moore E."/>
        </authorList>
    </citation>
    <scope>NUCLEOTIDE SEQUENCE [LARGE SCALE GENOMIC DNA]</scope>
    <source>
        <strain evidence="8 12">CCUG 60284</strain>
    </source>
</reference>
<dbReference type="InterPro" id="IPR020846">
    <property type="entry name" value="MFS_dom"/>
</dbReference>
<dbReference type="GO" id="GO:0005886">
    <property type="term" value="C:plasma membrane"/>
    <property type="evidence" value="ECO:0007669"/>
    <property type="project" value="UniProtKB-SubCell"/>
</dbReference>
<dbReference type="Proteomes" id="UP000594834">
    <property type="component" value="Chromosome"/>
</dbReference>
<dbReference type="GO" id="GO:0022857">
    <property type="term" value="F:transmembrane transporter activity"/>
    <property type="evidence" value="ECO:0007669"/>
    <property type="project" value="InterPro"/>
</dbReference>
<proteinExistence type="predicted"/>
<dbReference type="AlphaFoldDB" id="A0A1B8QRQ7"/>
<feature type="transmembrane region" description="Helical" evidence="6">
    <location>
        <begin position="216"/>
        <end position="238"/>
    </location>
</feature>
<feature type="transmembrane region" description="Helical" evidence="6">
    <location>
        <begin position="307"/>
        <end position="328"/>
    </location>
</feature>
<keyword evidence="5 6" id="KW-0472">Membrane</keyword>
<dbReference type="RefSeq" id="WP_066886172.1">
    <property type="nucleotide sequence ID" value="NZ_CP065728.1"/>
</dbReference>
<dbReference type="PANTHER" id="PTHR43124">
    <property type="entry name" value="PURINE EFFLUX PUMP PBUE"/>
    <property type="match status" value="1"/>
</dbReference>
<feature type="domain" description="Major facilitator superfamily (MFS) profile" evidence="7">
    <location>
        <begin position="20"/>
        <end position="396"/>
    </location>
</feature>
<evidence type="ECO:0000256" key="6">
    <source>
        <dbReference type="SAM" id="Phobius"/>
    </source>
</evidence>
<organism evidence="9 11">
    <name type="scientific">Moraxella nonliquefaciens</name>
    <dbReference type="NCBI Taxonomy" id="478"/>
    <lineage>
        <taxon>Bacteria</taxon>
        <taxon>Pseudomonadati</taxon>
        <taxon>Pseudomonadota</taxon>
        <taxon>Gammaproteobacteria</taxon>
        <taxon>Moraxellales</taxon>
        <taxon>Moraxellaceae</taxon>
        <taxon>Moraxella</taxon>
    </lineage>
</organism>
<dbReference type="STRING" id="478.A7456_07660"/>
<sequence>MTNTPPHDFSAYANRIRTLRVVALALSAFIFNTTEFIPIALLSDIGASFGMPAHKAGMMMTVYAWIVACLSLPAMLITAKMERKKLLMGLFTIFIISHIMTVLAGSFFVLLIARAGVALAHAVFWSITASLVVRVAPKGRQTTALGMLATGSALATVLGLPLGRMLGEYFSWRTTFGMIGAIAFIAMMGLWWILPKLPSRNVGNLSDLILIIKNKSLIAVYLMLALTITAHFSAYGYIEPFVLQINASSPTYATAVLFIFGLAGIMASVLFGRFYEHFEQGFLWLAMIGMLVSLMLMLTLAGHVALWTALAMLWGVSITAVGLVLQLYTLKLAPHATDVAMSLFSGIYNIGIGGGTLLGSMVIAHQALGLTMIGYVGAAVMLLAILVHGVSVKMTH</sequence>
<protein>
    <submittedName>
        <fullName evidence="9">Sugar transporter</fullName>
    </submittedName>
</protein>
<dbReference type="PANTHER" id="PTHR43124:SF4">
    <property type="entry name" value="SUGAR EFFLUX TRANSPORTER"/>
    <property type="match status" value="1"/>
</dbReference>
<dbReference type="Proteomes" id="UP000092671">
    <property type="component" value="Unassembled WGS sequence"/>
</dbReference>